<evidence type="ECO:0000259" key="1">
    <source>
        <dbReference type="PROSITE" id="PS50181"/>
    </source>
</evidence>
<dbReference type="InterPro" id="IPR001810">
    <property type="entry name" value="F-box_dom"/>
</dbReference>
<evidence type="ECO:0000313" key="2">
    <source>
        <dbReference type="EMBL" id="RIA90355.1"/>
    </source>
</evidence>
<keyword evidence="3" id="KW-1185">Reference proteome</keyword>
<gene>
    <name evidence="2" type="ORF">C1645_805779</name>
</gene>
<proteinExistence type="predicted"/>
<dbReference type="OrthoDB" id="2322499at2759"/>
<dbReference type="EMBL" id="QKYT01000184">
    <property type="protein sequence ID" value="RIA90355.1"/>
    <property type="molecule type" value="Genomic_DNA"/>
</dbReference>
<name>A0A397T286_9GLOM</name>
<accession>A0A397T286</accession>
<dbReference type="STRING" id="658196.A0A397T286"/>
<dbReference type="SUPFAM" id="SSF81383">
    <property type="entry name" value="F-box domain"/>
    <property type="match status" value="1"/>
</dbReference>
<dbReference type="Pfam" id="PF00646">
    <property type="entry name" value="F-box"/>
    <property type="match status" value="1"/>
</dbReference>
<comment type="caution">
    <text evidence="2">The sequence shown here is derived from an EMBL/GenBank/DDBJ whole genome shotgun (WGS) entry which is preliminary data.</text>
</comment>
<dbReference type="CDD" id="cd09917">
    <property type="entry name" value="F-box_SF"/>
    <property type="match status" value="1"/>
</dbReference>
<dbReference type="InterPro" id="IPR036047">
    <property type="entry name" value="F-box-like_dom_sf"/>
</dbReference>
<reference evidence="2 3" key="1">
    <citation type="submission" date="2018-06" db="EMBL/GenBank/DDBJ databases">
        <title>Comparative genomics reveals the genomic features of Rhizophagus irregularis, R. cerebriforme, R. diaphanum and Gigaspora rosea, and their symbiotic lifestyle signature.</title>
        <authorList>
            <person name="Morin E."/>
            <person name="San Clemente H."/>
            <person name="Chen E.C.H."/>
            <person name="De La Providencia I."/>
            <person name="Hainaut M."/>
            <person name="Kuo A."/>
            <person name="Kohler A."/>
            <person name="Murat C."/>
            <person name="Tang N."/>
            <person name="Roy S."/>
            <person name="Loubradou J."/>
            <person name="Henrissat B."/>
            <person name="Grigoriev I.V."/>
            <person name="Corradi N."/>
            <person name="Roux C."/>
            <person name="Martin F.M."/>
        </authorList>
    </citation>
    <scope>NUCLEOTIDE SEQUENCE [LARGE SCALE GENOMIC DNA]</scope>
    <source>
        <strain evidence="2 3">DAOM 227022</strain>
    </source>
</reference>
<dbReference type="PROSITE" id="PS50181">
    <property type="entry name" value="FBOX"/>
    <property type="match status" value="1"/>
</dbReference>
<dbReference type="Proteomes" id="UP000265703">
    <property type="component" value="Unassembled WGS sequence"/>
</dbReference>
<dbReference type="SMART" id="SM00256">
    <property type="entry name" value="FBOX"/>
    <property type="match status" value="1"/>
</dbReference>
<sequence>MEIVPLTSSHGNTLVAPFQKSFSEACPSLIHMPVDVFIEICSHLPHYDLLNLMCVCRRFYYWLNSTTSYTTQDIWRTSRLKFDKYMKLDPPEGMDEISFIRLSMIEKKCQICKSDHDIPKIYWAFRVRLCIKCFKKRVTIAPDKIPEWAKDPIDITLVLPHEYLSISRNVTKCVYWTSELTSTLQECLFIPTEELGDWIFNKQITAKNKIEDATKRIKNDQIRLDWLLKEKKDLLDKTVKTLENIKDIKGKKIYLKNYIISQPTYQKALSTLKTPFMDTDPWPNLYKKLKNDLAIKRHRKLIIRRILQLLTSYRKLSDSKGEIFLNDPVLDCLEWCPTFIKPPEKLKDVDDVVLRIRDEAREYLKKRLHKRRGPFSTIEGCNKLLKTCNKTHVPLFKCKLCWGSGRKSYSYAGVNRHLMCQSAHNLYYSDIDDSMIEIDREKVRKLISTWLNNKVLLKTS</sequence>
<evidence type="ECO:0000313" key="3">
    <source>
        <dbReference type="Proteomes" id="UP000265703"/>
    </source>
</evidence>
<feature type="domain" description="F-box" evidence="1">
    <location>
        <begin position="26"/>
        <end position="78"/>
    </location>
</feature>
<dbReference type="AlphaFoldDB" id="A0A397T286"/>
<protein>
    <recommendedName>
        <fullName evidence="1">F-box domain-containing protein</fullName>
    </recommendedName>
</protein>
<organism evidence="2 3">
    <name type="scientific">Glomus cerebriforme</name>
    <dbReference type="NCBI Taxonomy" id="658196"/>
    <lineage>
        <taxon>Eukaryota</taxon>
        <taxon>Fungi</taxon>
        <taxon>Fungi incertae sedis</taxon>
        <taxon>Mucoromycota</taxon>
        <taxon>Glomeromycotina</taxon>
        <taxon>Glomeromycetes</taxon>
        <taxon>Glomerales</taxon>
        <taxon>Glomeraceae</taxon>
        <taxon>Glomus</taxon>
    </lineage>
</organism>
<dbReference type="Gene3D" id="1.20.1280.50">
    <property type="match status" value="1"/>
</dbReference>